<dbReference type="SUPFAM" id="SSF54211">
    <property type="entry name" value="Ribosomal protein S5 domain 2-like"/>
    <property type="match status" value="2"/>
</dbReference>
<comment type="caution">
    <text evidence="6">The sequence shown here is derived from an EMBL/GenBank/DDBJ whole genome shotgun (WGS) entry which is preliminary data.</text>
</comment>
<evidence type="ECO:0000256" key="4">
    <source>
        <dbReference type="ARBA" id="ARBA00023102"/>
    </source>
</evidence>
<dbReference type="FunFam" id="3.30.230.40:FF:000001">
    <property type="entry name" value="Imidazoleglycerol-phosphate dehydratase HisB"/>
    <property type="match status" value="1"/>
</dbReference>
<dbReference type="Gene3D" id="3.30.230.40">
    <property type="entry name" value="Imidazole glycerol phosphate dehydratase, domain 1"/>
    <property type="match status" value="2"/>
</dbReference>
<evidence type="ECO:0000313" key="6">
    <source>
        <dbReference type="EMBL" id="MPL65888.1"/>
    </source>
</evidence>
<dbReference type="UniPathway" id="UPA00031">
    <property type="reaction ID" value="UER00011"/>
</dbReference>
<keyword evidence="4" id="KW-0368">Histidine biosynthesis</keyword>
<keyword evidence="3" id="KW-0028">Amino-acid biosynthesis</keyword>
<name>A0A644TFZ3_9ZZZZ</name>
<dbReference type="PANTHER" id="PTHR23133:SF2">
    <property type="entry name" value="IMIDAZOLEGLYCEROL-PHOSPHATE DEHYDRATASE"/>
    <property type="match status" value="1"/>
</dbReference>
<evidence type="ECO:0000256" key="1">
    <source>
        <dbReference type="ARBA" id="ARBA00005047"/>
    </source>
</evidence>
<dbReference type="PROSITE" id="PS00954">
    <property type="entry name" value="IGP_DEHYDRATASE_1"/>
    <property type="match status" value="1"/>
</dbReference>
<dbReference type="GO" id="GO:0000105">
    <property type="term" value="P:L-histidine biosynthetic process"/>
    <property type="evidence" value="ECO:0007669"/>
    <property type="project" value="UniProtKB-UniPathway"/>
</dbReference>
<dbReference type="HAMAP" id="MF_00076">
    <property type="entry name" value="HisB"/>
    <property type="match status" value="1"/>
</dbReference>
<evidence type="ECO:0000256" key="2">
    <source>
        <dbReference type="ARBA" id="ARBA00016664"/>
    </source>
</evidence>
<dbReference type="PROSITE" id="PS00955">
    <property type="entry name" value="IGP_DEHYDRATASE_2"/>
    <property type="match status" value="1"/>
</dbReference>
<dbReference type="InterPro" id="IPR038494">
    <property type="entry name" value="IGPD_sf"/>
</dbReference>
<comment type="pathway">
    <text evidence="1">Amino-acid biosynthesis; L-histidine biosynthesis; L-histidine from 5-phospho-alpha-D-ribose 1-diphosphate: step 6/9.</text>
</comment>
<accession>A0A644TFZ3</accession>
<proteinExistence type="inferred from homology"/>
<dbReference type="InterPro" id="IPR000807">
    <property type="entry name" value="ImidazoleglycerolP_deHydtase"/>
</dbReference>
<protein>
    <recommendedName>
        <fullName evidence="2">Imidazoleglycerol-phosphate dehydratase</fullName>
    </recommendedName>
</protein>
<dbReference type="PANTHER" id="PTHR23133">
    <property type="entry name" value="IMIDAZOLEGLYCEROL-PHOSPHATE DEHYDRATASE HIS7"/>
    <property type="match status" value="1"/>
</dbReference>
<organism evidence="6">
    <name type="scientific">bioreactor metagenome</name>
    <dbReference type="NCBI Taxonomy" id="1076179"/>
    <lineage>
        <taxon>unclassified sequences</taxon>
        <taxon>metagenomes</taxon>
        <taxon>ecological metagenomes</taxon>
    </lineage>
</organism>
<evidence type="ECO:0000256" key="3">
    <source>
        <dbReference type="ARBA" id="ARBA00022605"/>
    </source>
</evidence>
<dbReference type="InterPro" id="IPR020565">
    <property type="entry name" value="ImidazoleglycerP_deHydtase_CS"/>
</dbReference>
<dbReference type="InterPro" id="IPR020568">
    <property type="entry name" value="Ribosomal_Su5_D2-typ_SF"/>
</dbReference>
<keyword evidence="5 6" id="KW-0456">Lyase</keyword>
<dbReference type="AlphaFoldDB" id="A0A644TFZ3"/>
<dbReference type="GO" id="GO:0004424">
    <property type="term" value="F:imidazoleglycerol-phosphate dehydratase activity"/>
    <property type="evidence" value="ECO:0007669"/>
    <property type="project" value="InterPro"/>
</dbReference>
<gene>
    <name evidence="6" type="primary">hisB_4</name>
    <name evidence="6" type="ORF">SDC9_11553</name>
</gene>
<dbReference type="CDD" id="cd07914">
    <property type="entry name" value="IGPD"/>
    <property type="match status" value="1"/>
</dbReference>
<dbReference type="FunFam" id="3.30.230.40:FF:000003">
    <property type="entry name" value="Imidazoleglycerol-phosphate dehydratase HisB"/>
    <property type="match status" value="1"/>
</dbReference>
<dbReference type="Pfam" id="PF00475">
    <property type="entry name" value="IGPD"/>
    <property type="match status" value="1"/>
</dbReference>
<reference evidence="6" key="1">
    <citation type="submission" date="2019-08" db="EMBL/GenBank/DDBJ databases">
        <authorList>
            <person name="Kucharzyk K."/>
            <person name="Murdoch R.W."/>
            <person name="Higgins S."/>
            <person name="Loffler F."/>
        </authorList>
    </citation>
    <scope>NUCLEOTIDE SEQUENCE</scope>
</reference>
<sequence>MKNDTIVVARKSRETDIELKLGLFPGASDIRSGIGFLDHLLTSLAHHAGWTVQLRCRGDLEVDEHHSAEDVAIVLGIAFKEALADRRNPRRFGTAYAPLDEALARAVVDLSGRPWCRIDLGFRRESIGSMATENIGHVLQSFAINAGICLHVDLLKGENDHHRAEAAFKALALALRTALLPLEGIGDDQPGGIGAVREGVAGPLNSTKGRPSIVISRIDEAETGKAR</sequence>
<evidence type="ECO:0000256" key="5">
    <source>
        <dbReference type="ARBA" id="ARBA00023239"/>
    </source>
</evidence>
<dbReference type="EMBL" id="VSSQ01000030">
    <property type="protein sequence ID" value="MPL65888.1"/>
    <property type="molecule type" value="Genomic_DNA"/>
</dbReference>